<gene>
    <name evidence="1" type="ORF">ON006_29585</name>
</gene>
<dbReference type="RefSeq" id="WP_244822262.1">
    <property type="nucleotide sequence ID" value="NZ_CP112998.1"/>
</dbReference>
<dbReference type="Proteomes" id="UP001164653">
    <property type="component" value="Chromosome"/>
</dbReference>
<sequence length="189" mass="22011">MKQEEVIEIVHEGLKILEKEDDWLLKNDLSERSIAHRLACHLQHLFDGYCVDCEYNGAMRGEVYARKKVQMVKEQLLAAELKLREIEKDFLADQLIERSAYPDIIVHKRGHNDDNLCIIEIKKTTSLVGMEYDEIKLRSYTRHELDDALCYQVGIFIEIKTGGDERGYSLMFCQNGGRLTREGNDHEHN</sequence>
<proteinExistence type="predicted"/>
<accession>A0A9E8N8J5</accession>
<dbReference type="EMBL" id="CP112998">
    <property type="protein sequence ID" value="WAC11870.1"/>
    <property type="molecule type" value="Genomic_DNA"/>
</dbReference>
<evidence type="ECO:0000313" key="1">
    <source>
        <dbReference type="EMBL" id="WAC11870.1"/>
    </source>
</evidence>
<name>A0A9E8N8J5_9BACT</name>
<reference evidence="1" key="1">
    <citation type="submission" date="2022-11" db="EMBL/GenBank/DDBJ databases">
        <title>Dyadobacter pollutisoli sp. nov., isolated from plastic dumped soil.</title>
        <authorList>
            <person name="Kim J.M."/>
            <person name="Kim K.R."/>
            <person name="Lee J.K."/>
            <person name="Hao L."/>
            <person name="Jeon C.O."/>
        </authorList>
    </citation>
    <scope>NUCLEOTIDE SEQUENCE</scope>
    <source>
        <strain evidence="1">U1</strain>
    </source>
</reference>
<evidence type="ECO:0000313" key="2">
    <source>
        <dbReference type="Proteomes" id="UP001164653"/>
    </source>
</evidence>
<keyword evidence="2" id="KW-1185">Reference proteome</keyword>
<protein>
    <submittedName>
        <fullName evidence="1">Uncharacterized protein</fullName>
    </submittedName>
</protein>
<dbReference type="KEGG" id="dpf:ON006_29585"/>
<dbReference type="AlphaFoldDB" id="A0A9E8N8J5"/>
<organism evidence="1 2">
    <name type="scientific">Dyadobacter pollutisoli</name>
    <dbReference type="NCBI Taxonomy" id="2910158"/>
    <lineage>
        <taxon>Bacteria</taxon>
        <taxon>Pseudomonadati</taxon>
        <taxon>Bacteroidota</taxon>
        <taxon>Cytophagia</taxon>
        <taxon>Cytophagales</taxon>
        <taxon>Spirosomataceae</taxon>
        <taxon>Dyadobacter</taxon>
    </lineage>
</organism>